<gene>
    <name evidence="2" type="ORF">LCGC14_2897480</name>
</gene>
<feature type="domain" description="Ig-like" evidence="1">
    <location>
        <begin position="98"/>
        <end position="188"/>
    </location>
</feature>
<protein>
    <recommendedName>
        <fullName evidence="1">Ig-like domain-containing protein</fullName>
    </recommendedName>
</protein>
<evidence type="ECO:0000259" key="1">
    <source>
        <dbReference type="PROSITE" id="PS50835"/>
    </source>
</evidence>
<accession>A0A0F9A3A5</accession>
<dbReference type="InterPro" id="IPR036179">
    <property type="entry name" value="Ig-like_dom_sf"/>
</dbReference>
<dbReference type="AlphaFoldDB" id="A0A0F9A3A5"/>
<dbReference type="InterPro" id="IPR013783">
    <property type="entry name" value="Ig-like_fold"/>
</dbReference>
<name>A0A0F9A3A5_9ZZZZ</name>
<feature type="non-terminal residue" evidence="2">
    <location>
        <position position="1"/>
    </location>
</feature>
<dbReference type="InterPro" id="IPR007110">
    <property type="entry name" value="Ig-like_dom"/>
</dbReference>
<reference evidence="2" key="1">
    <citation type="journal article" date="2015" name="Nature">
        <title>Complex archaea that bridge the gap between prokaryotes and eukaryotes.</title>
        <authorList>
            <person name="Spang A."/>
            <person name="Saw J.H."/>
            <person name="Jorgensen S.L."/>
            <person name="Zaremba-Niedzwiedzka K."/>
            <person name="Martijn J."/>
            <person name="Lind A.E."/>
            <person name="van Eijk R."/>
            <person name="Schleper C."/>
            <person name="Guy L."/>
            <person name="Ettema T.J."/>
        </authorList>
    </citation>
    <scope>NUCLEOTIDE SEQUENCE</scope>
</reference>
<organism evidence="2">
    <name type="scientific">marine sediment metagenome</name>
    <dbReference type="NCBI Taxonomy" id="412755"/>
    <lineage>
        <taxon>unclassified sequences</taxon>
        <taxon>metagenomes</taxon>
        <taxon>ecological metagenomes</taxon>
    </lineage>
</organism>
<comment type="caution">
    <text evidence="2">The sequence shown here is derived from an EMBL/GenBank/DDBJ whole genome shotgun (WGS) entry which is preliminary data.</text>
</comment>
<dbReference type="EMBL" id="LAZR01056954">
    <property type="protein sequence ID" value="KKK73074.1"/>
    <property type="molecule type" value="Genomic_DNA"/>
</dbReference>
<sequence length="373" mass="40736">FLITMQPSTNDTVCKYTNTGFNVKVEGTGLKFQWQRKSGDIWSDISVPGSPTQYRNWDTDSLEINNIVQNAIYRCEITDTSGAIMYSNESVLKIKRPPNILTMSSDKISCEDQQISFQVVASGDEIYYQWEVNSGSSWTKLTNGNGYSGTGESTLSVVLDGDMDGNKYRCLVNGICAPTDTSGERMLTVYAKLKIQDQPVSDAIPLGGSGGFSINASGYQLNYQWQLSNTGGATWFDITGAGTNPIHSGWTTDSMGLQGIVSANNGYMYRCRISSYCDSDSTSAAATLTIKWGVGIQSPEAVQIGLYPVPARNELEVKLPEFIGAPDKVLVYNVLGVAIEIIDDILYSGKSSFKISVAHLEEGIYESSLKRFI</sequence>
<dbReference type="SUPFAM" id="SSF48726">
    <property type="entry name" value="Immunoglobulin"/>
    <property type="match status" value="1"/>
</dbReference>
<proteinExistence type="predicted"/>
<evidence type="ECO:0000313" key="2">
    <source>
        <dbReference type="EMBL" id="KKK73074.1"/>
    </source>
</evidence>
<dbReference type="Gene3D" id="2.60.40.10">
    <property type="entry name" value="Immunoglobulins"/>
    <property type="match status" value="1"/>
</dbReference>
<dbReference type="PROSITE" id="PS50835">
    <property type="entry name" value="IG_LIKE"/>
    <property type="match status" value="1"/>
</dbReference>